<feature type="compositionally biased region" description="Basic residues" evidence="1">
    <location>
        <begin position="1"/>
        <end position="10"/>
    </location>
</feature>
<dbReference type="PANTHER" id="PTHR46863:SF1">
    <property type="entry name" value="PROTEIN KINASE SUPERFAMILY PROTEIN"/>
    <property type="match status" value="1"/>
</dbReference>
<name>A0A8J5TDK8_ZIZPA</name>
<protein>
    <recommendedName>
        <fullName evidence="2">Protein kinase domain-containing protein</fullName>
    </recommendedName>
</protein>
<dbReference type="GO" id="GO:0005524">
    <property type="term" value="F:ATP binding"/>
    <property type="evidence" value="ECO:0007669"/>
    <property type="project" value="InterPro"/>
</dbReference>
<organism evidence="3 4">
    <name type="scientific">Zizania palustris</name>
    <name type="common">Northern wild rice</name>
    <dbReference type="NCBI Taxonomy" id="103762"/>
    <lineage>
        <taxon>Eukaryota</taxon>
        <taxon>Viridiplantae</taxon>
        <taxon>Streptophyta</taxon>
        <taxon>Embryophyta</taxon>
        <taxon>Tracheophyta</taxon>
        <taxon>Spermatophyta</taxon>
        <taxon>Magnoliopsida</taxon>
        <taxon>Liliopsida</taxon>
        <taxon>Poales</taxon>
        <taxon>Poaceae</taxon>
        <taxon>BOP clade</taxon>
        <taxon>Oryzoideae</taxon>
        <taxon>Oryzeae</taxon>
        <taxon>Zizaniinae</taxon>
        <taxon>Zizania</taxon>
    </lineage>
</organism>
<proteinExistence type="predicted"/>
<evidence type="ECO:0000313" key="3">
    <source>
        <dbReference type="EMBL" id="KAG8072936.1"/>
    </source>
</evidence>
<dbReference type="PANTHER" id="PTHR46863">
    <property type="entry name" value="OS09G0572100 PROTEIN"/>
    <property type="match status" value="1"/>
</dbReference>
<feature type="domain" description="Protein kinase" evidence="2">
    <location>
        <begin position="114"/>
        <end position="416"/>
    </location>
</feature>
<gene>
    <name evidence="3" type="ORF">GUJ93_ZPchr0006g45513</name>
</gene>
<evidence type="ECO:0000256" key="1">
    <source>
        <dbReference type="SAM" id="MobiDB-lite"/>
    </source>
</evidence>
<evidence type="ECO:0000259" key="2">
    <source>
        <dbReference type="PROSITE" id="PS50011"/>
    </source>
</evidence>
<dbReference type="EMBL" id="JAAALK010000283">
    <property type="protein sequence ID" value="KAG8072936.1"/>
    <property type="molecule type" value="Genomic_DNA"/>
</dbReference>
<dbReference type="OrthoDB" id="4062651at2759"/>
<evidence type="ECO:0000313" key="4">
    <source>
        <dbReference type="Proteomes" id="UP000729402"/>
    </source>
</evidence>
<dbReference type="AlphaFoldDB" id="A0A8J5TDK8"/>
<feature type="compositionally biased region" description="Low complexity" evidence="1">
    <location>
        <begin position="29"/>
        <end position="54"/>
    </location>
</feature>
<reference evidence="3" key="2">
    <citation type="submission" date="2021-02" db="EMBL/GenBank/DDBJ databases">
        <authorList>
            <person name="Kimball J.A."/>
            <person name="Haas M.W."/>
            <person name="Macchietto M."/>
            <person name="Kono T."/>
            <person name="Duquette J."/>
            <person name="Shao M."/>
        </authorList>
    </citation>
    <scope>NUCLEOTIDE SEQUENCE</scope>
    <source>
        <tissue evidence="3">Fresh leaf tissue</tissue>
    </source>
</reference>
<reference evidence="3" key="1">
    <citation type="journal article" date="2021" name="bioRxiv">
        <title>Whole Genome Assembly and Annotation of Northern Wild Rice, Zizania palustris L., Supports a Whole Genome Duplication in the Zizania Genus.</title>
        <authorList>
            <person name="Haas M."/>
            <person name="Kono T."/>
            <person name="Macchietto M."/>
            <person name="Millas R."/>
            <person name="McGilp L."/>
            <person name="Shao M."/>
            <person name="Duquette J."/>
            <person name="Hirsch C.N."/>
            <person name="Kimball J."/>
        </authorList>
    </citation>
    <scope>NUCLEOTIDE SEQUENCE</scope>
    <source>
        <tissue evidence="3">Fresh leaf tissue</tissue>
    </source>
</reference>
<feature type="compositionally biased region" description="Low complexity" evidence="1">
    <location>
        <begin position="65"/>
        <end position="87"/>
    </location>
</feature>
<dbReference type="GO" id="GO:0004672">
    <property type="term" value="F:protein kinase activity"/>
    <property type="evidence" value="ECO:0007669"/>
    <property type="project" value="InterPro"/>
</dbReference>
<dbReference type="Proteomes" id="UP000729402">
    <property type="component" value="Unassembled WGS sequence"/>
</dbReference>
<dbReference type="PROSITE" id="PS50011">
    <property type="entry name" value="PROTEIN_KINASE_DOM"/>
    <property type="match status" value="1"/>
</dbReference>
<dbReference type="InterPro" id="IPR000719">
    <property type="entry name" value="Prot_kinase_dom"/>
</dbReference>
<feature type="region of interest" description="Disordered" evidence="1">
    <location>
        <begin position="269"/>
        <end position="308"/>
    </location>
</feature>
<feature type="compositionally biased region" description="Basic and acidic residues" evidence="1">
    <location>
        <begin position="11"/>
        <end position="27"/>
    </location>
</feature>
<accession>A0A8J5TDK8</accession>
<keyword evidence="4" id="KW-1185">Reference proteome</keyword>
<comment type="caution">
    <text evidence="3">The sequence shown here is derived from an EMBL/GenBank/DDBJ whole genome shotgun (WGS) entry which is preliminary data.</text>
</comment>
<dbReference type="Pfam" id="PF00069">
    <property type="entry name" value="Pkinase"/>
    <property type="match status" value="1"/>
</dbReference>
<feature type="region of interest" description="Disordered" evidence="1">
    <location>
        <begin position="1"/>
        <end position="87"/>
    </location>
</feature>
<sequence>MVALWKRKPKPTLELEPDKKTEQERMCKTKSSVATAASLSSSSMAASNSTATATIPRKQQRSPRTTATQYSTSSAAPSTTSSSSASLQALRDSLPDLPLLLTFHELAAATANFSSSHRLAPSAKSSSSFRCTLRGHSAAVFRLPLRRDPAHVSARLAVLGHCHHAAITRLLGAAASADGSVFLAYELLPDASPLSALLRNPNNPSFTPLASWQSRLQIAADLCDALHYVHLQADTVHNRLSSSTVLVCGNDTYLRAKIAHFGAADLAGELPDSDRTDQDSSGGHRRTGSRGKRIEGTRGYMAPELITGGSPSRRSDVYALGVVLLELLSGQEPLRYEYNKSTGEYERTSLIESAEAAAAEGGGEAMRQWVDRRLRDSFPVDAAEGLTTLALRCVAKEAATRPEMSWVAAKVSKLFLEAQDWADKFRMPTDISISIAPR</sequence>